<evidence type="ECO:0000256" key="2">
    <source>
        <dbReference type="SAM" id="Phobius"/>
    </source>
</evidence>
<proteinExistence type="predicted"/>
<evidence type="ECO:0000313" key="4">
    <source>
        <dbReference type="Proteomes" id="UP000216478"/>
    </source>
</evidence>
<gene>
    <name evidence="3" type="ORF">CEV33_3922</name>
</gene>
<feature type="transmembrane region" description="Helical" evidence="2">
    <location>
        <begin position="59"/>
        <end position="86"/>
    </location>
</feature>
<dbReference type="AlphaFoldDB" id="A0A256FRG9"/>
<evidence type="ECO:0000313" key="3">
    <source>
        <dbReference type="EMBL" id="OYR17465.1"/>
    </source>
</evidence>
<keyword evidence="1" id="KW-0175">Coiled coil</keyword>
<keyword evidence="4" id="KW-1185">Reference proteome</keyword>
<dbReference type="Proteomes" id="UP000216478">
    <property type="component" value="Unassembled WGS sequence"/>
</dbReference>
<name>A0A256FRG9_9HYPH</name>
<keyword evidence="2" id="KW-0812">Transmembrane</keyword>
<evidence type="ECO:0008006" key="5">
    <source>
        <dbReference type="Google" id="ProtNLM"/>
    </source>
</evidence>
<dbReference type="EMBL" id="NNRL01000147">
    <property type="protein sequence ID" value="OYR17465.1"/>
    <property type="molecule type" value="Genomic_DNA"/>
</dbReference>
<evidence type="ECO:0000256" key="1">
    <source>
        <dbReference type="SAM" id="Coils"/>
    </source>
</evidence>
<keyword evidence="2" id="KW-0472">Membrane</keyword>
<dbReference type="InterPro" id="IPR010406">
    <property type="entry name" value="DUF1003"/>
</dbReference>
<sequence length="186" mass="21312">MNNDVQQLAEHLLQTGYDDLPAREQRVLRRMAKRVAISENINETFHERLTLGQRLADKVAAFGGSWTFIISFGVILAIWVVMNTIALPGKDVFDPYPFVFLNLVLSMLAAIQAPVIMMSQNRQANKDRLAVSHDYEVNLKAELEIMQLHDKMDQIRSEQLAEILRQQQEQIRQLSSVVQRLENGPQ</sequence>
<reference evidence="3 4" key="1">
    <citation type="submission" date="2017-07" db="EMBL/GenBank/DDBJ databases">
        <title>Phylogenetic study on the rhizospheric bacterium Ochrobactrum sp. A44.</title>
        <authorList>
            <person name="Krzyzanowska D.M."/>
            <person name="Ossowicki A."/>
            <person name="Rajewska M."/>
            <person name="Maciag T."/>
            <person name="Kaczynski Z."/>
            <person name="Czerwicka M."/>
            <person name="Jafra S."/>
        </authorList>
    </citation>
    <scope>NUCLEOTIDE SEQUENCE [LARGE SCALE GENOMIC DNA]</scope>
    <source>
        <strain evidence="3 4">OgA9a</strain>
    </source>
</reference>
<accession>A0A256FRG9</accession>
<keyword evidence="2" id="KW-1133">Transmembrane helix</keyword>
<dbReference type="Pfam" id="PF06210">
    <property type="entry name" value="DUF1003"/>
    <property type="match status" value="1"/>
</dbReference>
<organism evidence="3 4">
    <name type="scientific">Brucella grignonensis</name>
    <dbReference type="NCBI Taxonomy" id="94627"/>
    <lineage>
        <taxon>Bacteria</taxon>
        <taxon>Pseudomonadati</taxon>
        <taxon>Pseudomonadota</taxon>
        <taxon>Alphaproteobacteria</taxon>
        <taxon>Hyphomicrobiales</taxon>
        <taxon>Brucellaceae</taxon>
        <taxon>Brucella/Ochrobactrum group</taxon>
        <taxon>Brucella</taxon>
    </lineage>
</organism>
<dbReference type="PANTHER" id="PTHR41386">
    <property type="entry name" value="INTEGRAL MEMBRANE PROTEIN-RELATED"/>
    <property type="match status" value="1"/>
</dbReference>
<feature type="coiled-coil region" evidence="1">
    <location>
        <begin position="138"/>
        <end position="184"/>
    </location>
</feature>
<feature type="transmembrane region" description="Helical" evidence="2">
    <location>
        <begin position="98"/>
        <end position="118"/>
    </location>
</feature>
<dbReference type="RefSeq" id="WP_094538956.1">
    <property type="nucleotide sequence ID" value="NZ_JBHEER010000012.1"/>
</dbReference>
<protein>
    <recommendedName>
        <fullName evidence="5">DUF1003 domain-containing protein</fullName>
    </recommendedName>
</protein>
<dbReference type="PANTHER" id="PTHR41386:SF1">
    <property type="entry name" value="MEMBRANE PROTEIN"/>
    <property type="match status" value="1"/>
</dbReference>
<dbReference type="OrthoDB" id="9795736at2"/>
<comment type="caution">
    <text evidence="3">The sequence shown here is derived from an EMBL/GenBank/DDBJ whole genome shotgun (WGS) entry which is preliminary data.</text>
</comment>